<evidence type="ECO:0000256" key="4">
    <source>
        <dbReference type="ARBA" id="ARBA00022980"/>
    </source>
</evidence>
<dbReference type="FunFam" id="3.30.1370.30:FF:000002">
    <property type="entry name" value="30S ribosomal protein S8"/>
    <property type="match status" value="1"/>
</dbReference>
<dbReference type="HAMAP" id="MF_01302_B">
    <property type="entry name" value="Ribosomal_uS8_B"/>
    <property type="match status" value="1"/>
</dbReference>
<comment type="function">
    <text evidence="8">One of the primary rRNA binding proteins, it binds directly to 16S rRNA central domain where it helps coordinate assembly of the platform of the 30S subunit.</text>
</comment>
<dbReference type="Gene3D" id="3.30.1370.30">
    <property type="match status" value="1"/>
</dbReference>
<accession>A0A833JEB4</accession>
<dbReference type="FunFam" id="3.30.1490.10:FF:000001">
    <property type="entry name" value="30S ribosomal protein S8"/>
    <property type="match status" value="1"/>
</dbReference>
<keyword evidence="3 8" id="KW-0694">RNA-binding</keyword>
<dbReference type="GO" id="GO:1990904">
    <property type="term" value="C:ribonucleoprotein complex"/>
    <property type="evidence" value="ECO:0007669"/>
    <property type="project" value="UniProtKB-KW"/>
</dbReference>
<evidence type="ECO:0000256" key="2">
    <source>
        <dbReference type="ARBA" id="ARBA00022730"/>
    </source>
</evidence>
<dbReference type="Gene3D" id="3.30.1490.10">
    <property type="match status" value="1"/>
</dbReference>
<dbReference type="Pfam" id="PF00410">
    <property type="entry name" value="Ribosomal_S8"/>
    <property type="match status" value="1"/>
</dbReference>
<comment type="subunit">
    <text evidence="7 8">Part of the 30S ribosomal subunit. Contacts proteins S5 and S12.</text>
</comment>
<dbReference type="InterPro" id="IPR047863">
    <property type="entry name" value="Ribosomal_uS8_CS"/>
</dbReference>
<keyword evidence="2 8" id="KW-0699">rRNA-binding</keyword>
<dbReference type="EMBL" id="WFLN01000007">
    <property type="protein sequence ID" value="KAB8029749.1"/>
    <property type="molecule type" value="Genomic_DNA"/>
</dbReference>
<dbReference type="InterPro" id="IPR035987">
    <property type="entry name" value="Ribosomal_uS8_sf"/>
</dbReference>
<name>A0A833JEB4_9BACT</name>
<evidence type="ECO:0000256" key="8">
    <source>
        <dbReference type="HAMAP-Rule" id="MF_01302"/>
    </source>
</evidence>
<dbReference type="SUPFAM" id="SSF56047">
    <property type="entry name" value="Ribosomal protein S8"/>
    <property type="match status" value="1"/>
</dbReference>
<proteinExistence type="inferred from homology"/>
<dbReference type="NCBIfam" id="NF001109">
    <property type="entry name" value="PRK00136.1"/>
    <property type="match status" value="1"/>
</dbReference>
<dbReference type="GO" id="GO:0003735">
    <property type="term" value="F:structural constituent of ribosome"/>
    <property type="evidence" value="ECO:0007669"/>
    <property type="project" value="InterPro"/>
</dbReference>
<dbReference type="PANTHER" id="PTHR11758">
    <property type="entry name" value="40S RIBOSOMAL PROTEIN S15A"/>
    <property type="match status" value="1"/>
</dbReference>
<keyword evidence="11" id="KW-1185">Reference proteome</keyword>
<evidence type="ECO:0000256" key="5">
    <source>
        <dbReference type="ARBA" id="ARBA00023274"/>
    </source>
</evidence>
<dbReference type="AlphaFoldDB" id="A0A833JEB4"/>
<evidence type="ECO:0000256" key="3">
    <source>
        <dbReference type="ARBA" id="ARBA00022884"/>
    </source>
</evidence>
<evidence type="ECO:0000313" key="11">
    <source>
        <dbReference type="Proteomes" id="UP000442694"/>
    </source>
</evidence>
<evidence type="ECO:0000256" key="1">
    <source>
        <dbReference type="ARBA" id="ARBA00006471"/>
    </source>
</evidence>
<organism evidence="10 11">
    <name type="scientific">Fluviispira multicolorata</name>
    <dbReference type="NCBI Taxonomy" id="2654512"/>
    <lineage>
        <taxon>Bacteria</taxon>
        <taxon>Pseudomonadati</taxon>
        <taxon>Bdellovibrionota</taxon>
        <taxon>Oligoflexia</taxon>
        <taxon>Silvanigrellales</taxon>
        <taxon>Silvanigrellaceae</taxon>
        <taxon>Fluviispira</taxon>
    </lineage>
</organism>
<evidence type="ECO:0000256" key="7">
    <source>
        <dbReference type="ARBA" id="ARBA00046740"/>
    </source>
</evidence>
<evidence type="ECO:0000256" key="9">
    <source>
        <dbReference type="RuleBase" id="RU003660"/>
    </source>
</evidence>
<dbReference type="GO" id="GO:0019843">
    <property type="term" value="F:rRNA binding"/>
    <property type="evidence" value="ECO:0007669"/>
    <property type="project" value="UniProtKB-UniRule"/>
</dbReference>
<dbReference type="GO" id="GO:0006412">
    <property type="term" value="P:translation"/>
    <property type="evidence" value="ECO:0007669"/>
    <property type="project" value="UniProtKB-UniRule"/>
</dbReference>
<dbReference type="RefSeq" id="WP_152213096.1">
    <property type="nucleotide sequence ID" value="NZ_WFLN01000007.1"/>
</dbReference>
<dbReference type="GO" id="GO:0005737">
    <property type="term" value="C:cytoplasm"/>
    <property type="evidence" value="ECO:0007669"/>
    <property type="project" value="UniProtKB-ARBA"/>
</dbReference>
<sequence>MYVTDPIADMLTRIRNATNAGLKYTTVPASTIKIEITKILETEGLIRGYRLIKDNGQGKIKIAMKYTEAGQPAIRGLTRVSKPGCRVYKGVSDLPRIRGGLGFAILTTPKGVLTSKTARQERVGGEVLAYIW</sequence>
<protein>
    <recommendedName>
        <fullName evidence="6 8">Small ribosomal subunit protein uS8</fullName>
    </recommendedName>
</protein>
<keyword evidence="5 8" id="KW-0687">Ribonucleoprotein</keyword>
<comment type="caution">
    <text evidence="10">The sequence shown here is derived from an EMBL/GenBank/DDBJ whole genome shotgun (WGS) entry which is preliminary data.</text>
</comment>
<reference evidence="10 11" key="1">
    <citation type="submission" date="2019-10" db="EMBL/GenBank/DDBJ databases">
        <title>New genus of Silvanigrellaceae.</title>
        <authorList>
            <person name="Pitt A."/>
            <person name="Hahn M.W."/>
        </authorList>
    </citation>
    <scope>NUCLEOTIDE SEQUENCE [LARGE SCALE GENOMIC DNA]</scope>
    <source>
        <strain evidence="10 11">33A1-SZDP</strain>
    </source>
</reference>
<gene>
    <name evidence="8 10" type="primary">rpsH</name>
    <name evidence="10" type="ORF">GCL57_09405</name>
</gene>
<dbReference type="Proteomes" id="UP000442694">
    <property type="component" value="Unassembled WGS sequence"/>
</dbReference>
<dbReference type="PROSITE" id="PS00053">
    <property type="entry name" value="RIBOSOMAL_S8"/>
    <property type="match status" value="1"/>
</dbReference>
<dbReference type="InterPro" id="IPR000630">
    <property type="entry name" value="Ribosomal_uS8"/>
</dbReference>
<dbReference type="GO" id="GO:0005840">
    <property type="term" value="C:ribosome"/>
    <property type="evidence" value="ECO:0007669"/>
    <property type="project" value="UniProtKB-KW"/>
</dbReference>
<evidence type="ECO:0000256" key="6">
    <source>
        <dbReference type="ARBA" id="ARBA00035258"/>
    </source>
</evidence>
<evidence type="ECO:0000313" key="10">
    <source>
        <dbReference type="EMBL" id="KAB8029749.1"/>
    </source>
</evidence>
<keyword evidence="4 8" id="KW-0689">Ribosomal protein</keyword>
<comment type="similarity">
    <text evidence="1 8 9">Belongs to the universal ribosomal protein uS8 family.</text>
</comment>